<keyword evidence="2" id="KW-0808">Transferase</keyword>
<comment type="caution">
    <text evidence="10">The sequence shown here is derived from an EMBL/GenBank/DDBJ whole genome shotgun (WGS) entry which is preliminary data.</text>
</comment>
<evidence type="ECO:0000256" key="4">
    <source>
        <dbReference type="ARBA" id="ARBA00022786"/>
    </source>
</evidence>
<protein>
    <recommendedName>
        <fullName evidence="1">E2 ubiquitin-conjugating enzyme</fullName>
        <ecNumber evidence="1">2.3.2.23</ecNumber>
    </recommendedName>
</protein>
<dbReference type="SUPFAM" id="SSF54495">
    <property type="entry name" value="UBC-like"/>
    <property type="match status" value="1"/>
</dbReference>
<feature type="domain" description="UBC core" evidence="9">
    <location>
        <begin position="204"/>
        <end position="350"/>
    </location>
</feature>
<gene>
    <name evidence="10" type="ORF">CKAN_02171500</name>
</gene>
<evidence type="ECO:0000256" key="6">
    <source>
        <dbReference type="PROSITE-ProRule" id="PRU10133"/>
    </source>
</evidence>
<keyword evidence="5 7" id="KW-0067">ATP-binding</keyword>
<evidence type="ECO:0000256" key="7">
    <source>
        <dbReference type="RuleBase" id="RU362109"/>
    </source>
</evidence>
<dbReference type="SMART" id="SM00212">
    <property type="entry name" value="UBCc"/>
    <property type="match status" value="1"/>
</dbReference>
<sequence length="352" mass="39364">MEKSSGSSKCIPCPTNSTPTTEIHSNIENPDSTIWVSCPYCCNLFEYEKKYENCKLRCQNCRRGFHAVAIPSPPPIVPGMDAYYCSWGFFPLGSLGSPNSNVEFGGSSSMASDQKTGEDVGFSSWKPFSPMFGASFQEEKASTEKTGADGLSDQVDSSKMTKEKTYEEPLLAVPINMRHPKKKKAAKKVQKKDSTFLVVRMSTPARKRLMRDFKRLQQDPPAGISGAPQDNNIMLWNAVIFGPDDTPWDGGTFKLTLQFSEDYPNKPPTVRFVSRMFHPNIYADGSICLDILQNQWSPIYDVAAILTSIQSLLCDPNPNSPANSEAARMFSENKRDYNRRVREVVEQSWNAD</sequence>
<dbReference type="InterPro" id="IPR016135">
    <property type="entry name" value="UBQ-conjugating_enzyme/RWD"/>
</dbReference>
<dbReference type="GO" id="GO:0061631">
    <property type="term" value="F:ubiquitin conjugating enzyme activity"/>
    <property type="evidence" value="ECO:0007669"/>
    <property type="project" value="UniProtKB-EC"/>
</dbReference>
<evidence type="ECO:0000313" key="10">
    <source>
        <dbReference type="EMBL" id="RWR92502.1"/>
    </source>
</evidence>
<evidence type="ECO:0000256" key="2">
    <source>
        <dbReference type="ARBA" id="ARBA00022679"/>
    </source>
</evidence>
<dbReference type="AlphaFoldDB" id="A0A3S3R0E5"/>
<dbReference type="Proteomes" id="UP000283530">
    <property type="component" value="Unassembled WGS sequence"/>
</dbReference>
<dbReference type="InterPro" id="IPR023313">
    <property type="entry name" value="UBQ-conjugating_AS"/>
</dbReference>
<organism evidence="10 11">
    <name type="scientific">Cinnamomum micranthum f. kanehirae</name>
    <dbReference type="NCBI Taxonomy" id="337451"/>
    <lineage>
        <taxon>Eukaryota</taxon>
        <taxon>Viridiplantae</taxon>
        <taxon>Streptophyta</taxon>
        <taxon>Embryophyta</taxon>
        <taxon>Tracheophyta</taxon>
        <taxon>Spermatophyta</taxon>
        <taxon>Magnoliopsida</taxon>
        <taxon>Magnoliidae</taxon>
        <taxon>Laurales</taxon>
        <taxon>Lauraceae</taxon>
        <taxon>Cinnamomum</taxon>
    </lineage>
</organism>
<dbReference type="CDD" id="cd23790">
    <property type="entry name" value="UBCc_UBE2A_2B"/>
    <property type="match status" value="1"/>
</dbReference>
<dbReference type="Gene3D" id="3.10.110.10">
    <property type="entry name" value="Ubiquitin Conjugating Enzyme"/>
    <property type="match status" value="1"/>
</dbReference>
<dbReference type="EC" id="2.3.2.23" evidence="1"/>
<dbReference type="PROSITE" id="PS00183">
    <property type="entry name" value="UBC_1"/>
    <property type="match status" value="1"/>
</dbReference>
<dbReference type="STRING" id="337451.A0A3S3R0E5"/>
<comment type="similarity">
    <text evidence="7">Belongs to the ubiquitin-conjugating enzyme family.</text>
</comment>
<evidence type="ECO:0000256" key="5">
    <source>
        <dbReference type="ARBA" id="ARBA00022840"/>
    </source>
</evidence>
<keyword evidence="11" id="KW-1185">Reference proteome</keyword>
<dbReference type="GO" id="GO:0005524">
    <property type="term" value="F:ATP binding"/>
    <property type="evidence" value="ECO:0007669"/>
    <property type="project" value="UniProtKB-UniRule"/>
</dbReference>
<evidence type="ECO:0000313" key="11">
    <source>
        <dbReference type="Proteomes" id="UP000283530"/>
    </source>
</evidence>
<keyword evidence="4 7" id="KW-0833">Ubl conjugation pathway</keyword>
<evidence type="ECO:0000256" key="1">
    <source>
        <dbReference type="ARBA" id="ARBA00012486"/>
    </source>
</evidence>
<name>A0A3S3R0E5_9MAGN</name>
<keyword evidence="3 7" id="KW-0547">Nucleotide-binding</keyword>
<evidence type="ECO:0000256" key="8">
    <source>
        <dbReference type="SAM" id="MobiDB-lite"/>
    </source>
</evidence>
<proteinExistence type="inferred from homology"/>
<dbReference type="OrthoDB" id="9984419at2759"/>
<evidence type="ECO:0000256" key="3">
    <source>
        <dbReference type="ARBA" id="ARBA00022741"/>
    </source>
</evidence>
<dbReference type="FunFam" id="3.10.110.10:FF:000017">
    <property type="entry name" value="Ubiquitin-conjugating enzyme E2 2"/>
    <property type="match status" value="1"/>
</dbReference>
<dbReference type="Pfam" id="PF00179">
    <property type="entry name" value="UQ_con"/>
    <property type="match status" value="1"/>
</dbReference>
<dbReference type="EMBL" id="QPKB01000009">
    <property type="protein sequence ID" value="RWR92502.1"/>
    <property type="molecule type" value="Genomic_DNA"/>
</dbReference>
<evidence type="ECO:0000259" key="9">
    <source>
        <dbReference type="PROSITE" id="PS50127"/>
    </source>
</evidence>
<dbReference type="InterPro" id="IPR000608">
    <property type="entry name" value="UBC"/>
</dbReference>
<dbReference type="GO" id="GO:0006511">
    <property type="term" value="P:ubiquitin-dependent protein catabolic process"/>
    <property type="evidence" value="ECO:0007669"/>
    <property type="project" value="UniProtKB-ARBA"/>
</dbReference>
<feature type="region of interest" description="Disordered" evidence="8">
    <location>
        <begin position="139"/>
        <end position="163"/>
    </location>
</feature>
<reference evidence="10 11" key="1">
    <citation type="journal article" date="2019" name="Nat. Plants">
        <title>Stout camphor tree genome fills gaps in understanding of flowering plant genome evolution.</title>
        <authorList>
            <person name="Chaw S.M."/>
            <person name="Liu Y.C."/>
            <person name="Wu Y.W."/>
            <person name="Wang H.Y."/>
            <person name="Lin C.I."/>
            <person name="Wu C.S."/>
            <person name="Ke H.M."/>
            <person name="Chang L.Y."/>
            <person name="Hsu C.Y."/>
            <person name="Yang H.T."/>
            <person name="Sudianto E."/>
            <person name="Hsu M.H."/>
            <person name="Wu K.P."/>
            <person name="Wang L.N."/>
            <person name="Leebens-Mack J.H."/>
            <person name="Tsai I.J."/>
        </authorList>
    </citation>
    <scope>NUCLEOTIDE SEQUENCE [LARGE SCALE GENOMIC DNA]</scope>
    <source>
        <strain evidence="11">cv. Chaw 1501</strain>
        <tissue evidence="10">Young leaves</tissue>
    </source>
</reference>
<dbReference type="PANTHER" id="PTHR24067">
    <property type="entry name" value="UBIQUITIN-CONJUGATING ENZYME E2"/>
    <property type="match status" value="1"/>
</dbReference>
<feature type="active site" description="Glycyl thioester intermediate" evidence="6">
    <location>
        <position position="288"/>
    </location>
</feature>
<accession>A0A3S3R0E5</accession>
<dbReference type="InterPro" id="IPR050113">
    <property type="entry name" value="Ub_conjugating_enzyme"/>
</dbReference>
<dbReference type="PROSITE" id="PS50127">
    <property type="entry name" value="UBC_2"/>
    <property type="match status" value="1"/>
</dbReference>